<dbReference type="Gene3D" id="1.10.287.3980">
    <property type="match status" value="1"/>
</dbReference>
<dbReference type="EMBL" id="MFJX01000052">
    <property type="protein sequence ID" value="OGG29917.1"/>
    <property type="molecule type" value="Genomic_DNA"/>
</dbReference>
<evidence type="ECO:0000256" key="6">
    <source>
        <dbReference type="SAM" id="MobiDB-lite"/>
    </source>
</evidence>
<dbReference type="GO" id="GO:0006412">
    <property type="term" value="P:translation"/>
    <property type="evidence" value="ECO:0007669"/>
    <property type="project" value="UniProtKB-UniRule"/>
</dbReference>
<dbReference type="HAMAP" id="MF_00391">
    <property type="entry name" value="Ribosomal_bL34"/>
    <property type="match status" value="1"/>
</dbReference>
<gene>
    <name evidence="5" type="primary">rpmH</name>
    <name evidence="7" type="ORF">A3A63_02805</name>
</gene>
<evidence type="ECO:0000256" key="1">
    <source>
        <dbReference type="ARBA" id="ARBA00010111"/>
    </source>
</evidence>
<feature type="compositionally biased region" description="Basic residues" evidence="6">
    <location>
        <begin position="1"/>
        <end position="20"/>
    </location>
</feature>
<comment type="similarity">
    <text evidence="1 5">Belongs to the bacterial ribosomal protein bL34 family.</text>
</comment>
<dbReference type="PANTHER" id="PTHR14503:SF4">
    <property type="entry name" value="LARGE RIBOSOMAL SUBUNIT PROTEIN BL34M"/>
    <property type="match status" value="1"/>
</dbReference>
<keyword evidence="3 5" id="KW-0687">Ribonucleoprotein</keyword>
<evidence type="ECO:0000256" key="3">
    <source>
        <dbReference type="ARBA" id="ARBA00023274"/>
    </source>
</evidence>
<evidence type="ECO:0000256" key="4">
    <source>
        <dbReference type="ARBA" id="ARBA00035177"/>
    </source>
</evidence>
<protein>
    <recommendedName>
        <fullName evidence="4 5">Large ribosomal subunit protein bL34</fullName>
    </recommendedName>
</protein>
<accession>A0A1F6B033</accession>
<dbReference type="InterPro" id="IPR020939">
    <property type="entry name" value="Ribosomal_bL34_CS"/>
</dbReference>
<evidence type="ECO:0000313" key="7">
    <source>
        <dbReference type="EMBL" id="OGG29917.1"/>
    </source>
</evidence>
<evidence type="ECO:0000256" key="2">
    <source>
        <dbReference type="ARBA" id="ARBA00022980"/>
    </source>
</evidence>
<sequence length="45" mass="5438">MPKRTYQPKKKKRVRKHGFRSRMTTANGRKVLKRRKATGRRKLTV</sequence>
<dbReference type="NCBIfam" id="TIGR01030">
    <property type="entry name" value="rpmH_bact"/>
    <property type="match status" value="1"/>
</dbReference>
<dbReference type="InterPro" id="IPR000271">
    <property type="entry name" value="Ribosomal_bL34"/>
</dbReference>
<dbReference type="GO" id="GO:1990904">
    <property type="term" value="C:ribonucleoprotein complex"/>
    <property type="evidence" value="ECO:0007669"/>
    <property type="project" value="UniProtKB-KW"/>
</dbReference>
<reference evidence="7 8" key="1">
    <citation type="journal article" date="2016" name="Nat. Commun.">
        <title>Thousands of microbial genomes shed light on interconnected biogeochemical processes in an aquifer system.</title>
        <authorList>
            <person name="Anantharaman K."/>
            <person name="Brown C.T."/>
            <person name="Hug L.A."/>
            <person name="Sharon I."/>
            <person name="Castelle C.J."/>
            <person name="Probst A.J."/>
            <person name="Thomas B.C."/>
            <person name="Singh A."/>
            <person name="Wilkins M.J."/>
            <person name="Karaoz U."/>
            <person name="Brodie E.L."/>
            <person name="Williams K.H."/>
            <person name="Hubbard S.S."/>
            <person name="Banfield J.F."/>
        </authorList>
    </citation>
    <scope>NUCLEOTIDE SEQUENCE [LARGE SCALE GENOMIC DNA]</scope>
</reference>
<dbReference type="FunFam" id="1.10.287.3980:FF:000001">
    <property type="entry name" value="Mitochondrial ribosomal protein L34"/>
    <property type="match status" value="1"/>
</dbReference>
<organism evidence="7 8">
    <name type="scientific">Candidatus Gottesmanbacteria bacterium RIFCSPLOWO2_01_FULL_46_9</name>
    <dbReference type="NCBI Taxonomy" id="1798394"/>
    <lineage>
        <taxon>Bacteria</taxon>
        <taxon>Candidatus Gottesmaniibacteriota</taxon>
    </lineage>
</organism>
<evidence type="ECO:0000256" key="5">
    <source>
        <dbReference type="HAMAP-Rule" id="MF_00391"/>
    </source>
</evidence>
<comment type="caution">
    <text evidence="7">The sequence shown here is derived from an EMBL/GenBank/DDBJ whole genome shotgun (WGS) entry which is preliminary data.</text>
</comment>
<dbReference type="Proteomes" id="UP000176450">
    <property type="component" value="Unassembled WGS sequence"/>
</dbReference>
<dbReference type="PANTHER" id="PTHR14503">
    <property type="entry name" value="MITOCHONDRIAL RIBOSOMAL PROTEIN 34 FAMILY MEMBER"/>
    <property type="match status" value="1"/>
</dbReference>
<dbReference type="PROSITE" id="PS00784">
    <property type="entry name" value="RIBOSOMAL_L34"/>
    <property type="match status" value="1"/>
</dbReference>
<dbReference type="GO" id="GO:0003735">
    <property type="term" value="F:structural constituent of ribosome"/>
    <property type="evidence" value="ECO:0007669"/>
    <property type="project" value="InterPro"/>
</dbReference>
<name>A0A1F6B033_9BACT</name>
<dbReference type="AlphaFoldDB" id="A0A1F6B033"/>
<dbReference type="Pfam" id="PF00468">
    <property type="entry name" value="Ribosomal_L34"/>
    <property type="match status" value="1"/>
</dbReference>
<feature type="compositionally biased region" description="Basic residues" evidence="6">
    <location>
        <begin position="30"/>
        <end position="45"/>
    </location>
</feature>
<feature type="region of interest" description="Disordered" evidence="6">
    <location>
        <begin position="1"/>
        <end position="45"/>
    </location>
</feature>
<proteinExistence type="inferred from homology"/>
<dbReference type="GO" id="GO:0005840">
    <property type="term" value="C:ribosome"/>
    <property type="evidence" value="ECO:0007669"/>
    <property type="project" value="UniProtKB-KW"/>
</dbReference>
<evidence type="ECO:0000313" key="8">
    <source>
        <dbReference type="Proteomes" id="UP000176450"/>
    </source>
</evidence>
<keyword evidence="2 5" id="KW-0689">Ribosomal protein</keyword>